<name>A0ABY3U355_9MYCO</name>
<accession>A0ABY3U355</accession>
<keyword evidence="5" id="KW-1185">Reference proteome</keyword>
<dbReference type="InterPro" id="IPR013762">
    <property type="entry name" value="Integrase-like_cat_sf"/>
</dbReference>
<dbReference type="Proteomes" id="UP001055200">
    <property type="component" value="Chromosome"/>
</dbReference>
<gene>
    <name evidence="4" type="ORF">MIU77_17245</name>
</gene>
<keyword evidence="2" id="KW-0233">DNA recombination</keyword>
<dbReference type="InterPro" id="IPR050090">
    <property type="entry name" value="Tyrosine_recombinase_XerCD"/>
</dbReference>
<dbReference type="InterPro" id="IPR010998">
    <property type="entry name" value="Integrase_recombinase_N"/>
</dbReference>
<dbReference type="EMBL" id="CP092365">
    <property type="protein sequence ID" value="ULN52556.1"/>
    <property type="molecule type" value="Genomic_DNA"/>
</dbReference>
<dbReference type="SUPFAM" id="SSF56349">
    <property type="entry name" value="DNA breaking-rejoining enzymes"/>
    <property type="match status" value="1"/>
</dbReference>
<evidence type="ECO:0000313" key="4">
    <source>
        <dbReference type="EMBL" id="ULN52556.1"/>
    </source>
</evidence>
<dbReference type="PANTHER" id="PTHR30349:SF91">
    <property type="entry name" value="INTA PROTEIN"/>
    <property type="match status" value="1"/>
</dbReference>
<dbReference type="Gene3D" id="1.10.150.130">
    <property type="match status" value="1"/>
</dbReference>
<dbReference type="Pfam" id="PF14657">
    <property type="entry name" value="Arm-DNA-bind_4"/>
    <property type="match status" value="1"/>
</dbReference>
<evidence type="ECO:0000259" key="3">
    <source>
        <dbReference type="PROSITE" id="PS51898"/>
    </source>
</evidence>
<dbReference type="InterPro" id="IPR011010">
    <property type="entry name" value="DNA_brk_join_enz"/>
</dbReference>
<evidence type="ECO:0000256" key="1">
    <source>
        <dbReference type="ARBA" id="ARBA00023125"/>
    </source>
</evidence>
<proteinExistence type="predicted"/>
<evidence type="ECO:0000256" key="2">
    <source>
        <dbReference type="ARBA" id="ARBA00023172"/>
    </source>
</evidence>
<keyword evidence="1" id="KW-0238">DNA-binding</keyword>
<protein>
    <submittedName>
        <fullName evidence="4">Site-specific integrase</fullName>
    </submittedName>
</protein>
<dbReference type="Gene3D" id="1.10.443.10">
    <property type="entry name" value="Intergrase catalytic core"/>
    <property type="match status" value="1"/>
</dbReference>
<dbReference type="InterPro" id="IPR002104">
    <property type="entry name" value="Integrase_catalytic"/>
</dbReference>
<evidence type="ECO:0000313" key="5">
    <source>
        <dbReference type="Proteomes" id="UP001055200"/>
    </source>
</evidence>
<sequence>MTSPRRRQLPPQIRKIEVQDRRTGKSVVRYQVTVDTGLNPVTGRRQQTRRRYATEREARKALAEITDATAKGTFIPRTSITVDRVCANYIAGRHRLRASSLSKLEYDLGPLRQRYGELPVQRLTKAHIDVLVADLVAGGTKTPLGRVRQPWSAVAVNKVISTIEQVLADAQRQGLIARNPAELVSRVEVPHSEVETFTVAEVRALRASLGQDRLAHAWELALSGLRRGEIAGLRWGDVDLDAGVLRVANNRVQAGNTSVENQPKSATSRRELPLTDRMKMVLRAARSRQAAERLAVGPSYGPGEYVVSNEVGQPYAPQTLSRYWRQAVEAAGIRHIKLHAARHTCATLMHLDGVPTAVVAAWIGHKDASLTMRLYAHSQDDALRQAGSSLDRVTGEL</sequence>
<feature type="domain" description="Tyr recombinase" evidence="3">
    <location>
        <begin position="192"/>
        <end position="388"/>
    </location>
</feature>
<dbReference type="PROSITE" id="PS51898">
    <property type="entry name" value="TYR_RECOMBINASE"/>
    <property type="match status" value="1"/>
</dbReference>
<dbReference type="RefSeq" id="WP_240170828.1">
    <property type="nucleotide sequence ID" value="NZ_CP092365.1"/>
</dbReference>
<dbReference type="InterPro" id="IPR028259">
    <property type="entry name" value="AP2-like_int_N"/>
</dbReference>
<reference evidence="4" key="1">
    <citation type="submission" date="2022-08" db="EMBL/GenBank/DDBJ databases">
        <title>Complete genome sequence of 14 non-tuberculosis mycobacteria type-strains.</title>
        <authorList>
            <person name="Igarashi Y."/>
            <person name="Osugi A."/>
            <person name="Mitarai S."/>
        </authorList>
    </citation>
    <scope>NUCLEOTIDE SEQUENCE</scope>
    <source>
        <strain evidence="4">DSM 45575</strain>
    </source>
</reference>
<dbReference type="CDD" id="cd01189">
    <property type="entry name" value="INT_ICEBs1_C_like"/>
    <property type="match status" value="1"/>
</dbReference>
<dbReference type="Pfam" id="PF00589">
    <property type="entry name" value="Phage_integrase"/>
    <property type="match status" value="1"/>
</dbReference>
<dbReference type="PANTHER" id="PTHR30349">
    <property type="entry name" value="PHAGE INTEGRASE-RELATED"/>
    <property type="match status" value="1"/>
</dbReference>
<organism evidence="4 5">
    <name type="scientific">Mycolicibacillus parakoreensis</name>
    <dbReference type="NCBI Taxonomy" id="1069221"/>
    <lineage>
        <taxon>Bacteria</taxon>
        <taxon>Bacillati</taxon>
        <taxon>Actinomycetota</taxon>
        <taxon>Actinomycetes</taxon>
        <taxon>Mycobacteriales</taxon>
        <taxon>Mycobacteriaceae</taxon>
        <taxon>Mycolicibacillus</taxon>
    </lineage>
</organism>